<dbReference type="InterPro" id="IPR001387">
    <property type="entry name" value="Cro/C1-type_HTH"/>
</dbReference>
<evidence type="ECO:0000259" key="1">
    <source>
        <dbReference type="PROSITE" id="PS50943"/>
    </source>
</evidence>
<dbReference type="SUPFAM" id="SSF47413">
    <property type="entry name" value="lambda repressor-like DNA-binding domains"/>
    <property type="match status" value="1"/>
</dbReference>
<organism evidence="2 3">
    <name type="scientific">Actinomadura graeca</name>
    <dbReference type="NCBI Taxonomy" id="2750812"/>
    <lineage>
        <taxon>Bacteria</taxon>
        <taxon>Bacillati</taxon>
        <taxon>Actinomycetota</taxon>
        <taxon>Actinomycetes</taxon>
        <taxon>Streptosporangiales</taxon>
        <taxon>Thermomonosporaceae</taxon>
        <taxon>Actinomadura</taxon>
    </lineage>
</organism>
<sequence>MTLKRRRLALRRRSVGYSQEQLADRLGAERSTVGRWERAETDPMPWIRPKLAKELKISLDELDELLRNVEADPRDRSIQGHTEAGTVTFICNPDFWDDDVKRRELLQDTTTLTVGAAAAPVLAALSQGWRDSEPSLPGASVSRGMIDDWENVYDVHVASYVHDPPLVVLEALAADWADIAPHLRRNQPPDVDLALAHAAARHAFLIAGGLVEIGDRRHSRRWWDKARSLADKSEDQSLASYSRSWEVTTRLSDDREDPARLIPLVQEARRLAGTRPTHSLIYAVAVEAEAHAAAGDLRAATAAIRDVETLFPKLPTTGRQWGEDRLRYVQSQIYAWAGDAKRAGEAQDAARPLFRSGQHQTVQLKLHVPVIHARNDPEQALAQALGIIDALPEERRVARIRSNARRVISVLPEKARTLPAARDLQALTSGI</sequence>
<name>A0ABX8R2A4_9ACTN</name>
<keyword evidence="3" id="KW-1185">Reference proteome</keyword>
<reference evidence="2" key="1">
    <citation type="submission" date="2020-07" db="EMBL/GenBank/DDBJ databases">
        <authorList>
            <person name="Tarantini F.S."/>
            <person name="Hong K.W."/>
            <person name="Chan K.G."/>
        </authorList>
    </citation>
    <scope>NUCLEOTIDE SEQUENCE</scope>
    <source>
        <strain evidence="2">32-07</strain>
    </source>
</reference>
<dbReference type="Gene3D" id="1.10.260.40">
    <property type="entry name" value="lambda repressor-like DNA-binding domains"/>
    <property type="match status" value="1"/>
</dbReference>
<dbReference type="EMBL" id="CP059572">
    <property type="protein sequence ID" value="QXJ25216.1"/>
    <property type="molecule type" value="Genomic_DNA"/>
</dbReference>
<dbReference type="Proteomes" id="UP001049518">
    <property type="component" value="Chromosome"/>
</dbReference>
<dbReference type="CDD" id="cd00093">
    <property type="entry name" value="HTH_XRE"/>
    <property type="match status" value="1"/>
</dbReference>
<accession>A0ABX8R2A4</accession>
<evidence type="ECO:0000313" key="2">
    <source>
        <dbReference type="EMBL" id="QXJ25216.1"/>
    </source>
</evidence>
<dbReference type="InterPro" id="IPR010982">
    <property type="entry name" value="Lambda_DNA-bd_dom_sf"/>
</dbReference>
<dbReference type="RefSeq" id="WP_231331135.1">
    <property type="nucleotide sequence ID" value="NZ_CP059572.1"/>
</dbReference>
<dbReference type="PROSITE" id="PS50943">
    <property type="entry name" value="HTH_CROC1"/>
    <property type="match status" value="1"/>
</dbReference>
<gene>
    <name evidence="2" type="ORF">AGRA3207_006684</name>
</gene>
<proteinExistence type="predicted"/>
<feature type="domain" description="HTH cro/C1-type" evidence="1">
    <location>
        <begin position="8"/>
        <end position="62"/>
    </location>
</feature>
<evidence type="ECO:0000313" key="3">
    <source>
        <dbReference type="Proteomes" id="UP001049518"/>
    </source>
</evidence>
<dbReference type="SMART" id="SM00530">
    <property type="entry name" value="HTH_XRE"/>
    <property type="match status" value="1"/>
</dbReference>
<dbReference type="Pfam" id="PF01381">
    <property type="entry name" value="HTH_3"/>
    <property type="match status" value="1"/>
</dbReference>
<protein>
    <submittedName>
        <fullName evidence="2">Helix-turn-helix transcriptional regulator</fullName>
    </submittedName>
</protein>